<dbReference type="AlphaFoldDB" id="A0A323VA52"/>
<dbReference type="OrthoDB" id="5195681at2"/>
<feature type="transmembrane region" description="Helical" evidence="1">
    <location>
        <begin position="66"/>
        <end position="89"/>
    </location>
</feature>
<sequence length="150" mass="15353">MKTVAIAVLGGLLTLAGIGLLVLPGPGFIVIFAGLAVLATRFSWAKKPLDYAQDKAQQGIEEVGKSPLRAAGALLAALALIAVGVLTLAGLDLPFLNAFTAVILILSGLFLVGSVVMARRQEKREEARAHLPAATPGTAGAYRVAGPEAD</sequence>
<dbReference type="RefSeq" id="WP_110552727.1">
    <property type="nucleotide sequence ID" value="NZ_JACIBU010000001.1"/>
</dbReference>
<evidence type="ECO:0000313" key="5">
    <source>
        <dbReference type="Proteomes" id="UP000580718"/>
    </source>
</evidence>
<protein>
    <submittedName>
        <fullName evidence="2">Uncharacterized protein (TIGR02611 family)</fullName>
    </submittedName>
</protein>
<dbReference type="EMBL" id="QKNV01000136">
    <property type="protein sequence ID" value="PZA20873.1"/>
    <property type="molecule type" value="Genomic_DNA"/>
</dbReference>
<keyword evidence="1" id="KW-0812">Transmembrane</keyword>
<feature type="transmembrane region" description="Helical" evidence="1">
    <location>
        <begin position="95"/>
        <end position="118"/>
    </location>
</feature>
<dbReference type="Pfam" id="PF09656">
    <property type="entry name" value="PGPGW"/>
    <property type="match status" value="1"/>
</dbReference>
<keyword evidence="1" id="KW-1133">Transmembrane helix</keyword>
<reference evidence="3 4" key="1">
    <citation type="submission" date="2018-06" db="EMBL/GenBank/DDBJ databases">
        <title>Draft genome sequence of Modestobacter versicolor CP153-2.</title>
        <authorList>
            <person name="Gundlapally S.R."/>
        </authorList>
    </citation>
    <scope>NUCLEOTIDE SEQUENCE [LARGE SCALE GENOMIC DNA]</scope>
    <source>
        <strain evidence="3 4">CP153-2</strain>
    </source>
</reference>
<evidence type="ECO:0000313" key="4">
    <source>
        <dbReference type="Proteomes" id="UP000247602"/>
    </source>
</evidence>
<organism evidence="3 4">
    <name type="scientific">Modestobacter versicolor</name>
    <dbReference type="NCBI Taxonomy" id="429133"/>
    <lineage>
        <taxon>Bacteria</taxon>
        <taxon>Bacillati</taxon>
        <taxon>Actinomycetota</taxon>
        <taxon>Actinomycetes</taxon>
        <taxon>Geodermatophilales</taxon>
        <taxon>Geodermatophilaceae</taxon>
        <taxon>Modestobacter</taxon>
    </lineage>
</organism>
<accession>A0A323VA52</accession>
<feature type="transmembrane region" description="Helical" evidence="1">
    <location>
        <begin position="26"/>
        <end position="45"/>
    </location>
</feature>
<keyword evidence="1" id="KW-0472">Membrane</keyword>
<reference evidence="2 5" key="2">
    <citation type="submission" date="2020-08" db="EMBL/GenBank/DDBJ databases">
        <title>Sequencing the genomes of 1000 actinobacteria strains.</title>
        <authorList>
            <person name="Klenk H.-P."/>
        </authorList>
    </citation>
    <scope>NUCLEOTIDE SEQUENCE [LARGE SCALE GENOMIC DNA]</scope>
    <source>
        <strain evidence="2 5">DSM 16678</strain>
    </source>
</reference>
<gene>
    <name evidence="3" type="ORF">DMO24_13255</name>
    <name evidence="2" type="ORF">FHX36_003188</name>
</gene>
<evidence type="ECO:0000256" key="1">
    <source>
        <dbReference type="SAM" id="Phobius"/>
    </source>
</evidence>
<dbReference type="InterPro" id="IPR019099">
    <property type="entry name" value="Uncharacterised_PGPGW_TM"/>
</dbReference>
<dbReference type="Proteomes" id="UP000580718">
    <property type="component" value="Unassembled WGS sequence"/>
</dbReference>
<proteinExistence type="predicted"/>
<keyword evidence="4" id="KW-1185">Reference proteome</keyword>
<dbReference type="EMBL" id="JACIBU010000001">
    <property type="protein sequence ID" value="MBB3677453.1"/>
    <property type="molecule type" value="Genomic_DNA"/>
</dbReference>
<name>A0A323VA52_9ACTN</name>
<comment type="caution">
    <text evidence="3">The sequence shown here is derived from an EMBL/GenBank/DDBJ whole genome shotgun (WGS) entry which is preliminary data.</text>
</comment>
<evidence type="ECO:0000313" key="3">
    <source>
        <dbReference type="EMBL" id="PZA20873.1"/>
    </source>
</evidence>
<evidence type="ECO:0000313" key="2">
    <source>
        <dbReference type="EMBL" id="MBB3677453.1"/>
    </source>
</evidence>
<dbReference type="Proteomes" id="UP000247602">
    <property type="component" value="Unassembled WGS sequence"/>
</dbReference>